<evidence type="ECO:0000313" key="3">
    <source>
        <dbReference type="Proteomes" id="UP000653305"/>
    </source>
</evidence>
<dbReference type="Proteomes" id="UP000653305">
    <property type="component" value="Unassembled WGS sequence"/>
</dbReference>
<comment type="caution">
    <text evidence="2">The sequence shown here is derived from an EMBL/GenBank/DDBJ whole genome shotgun (WGS) entry which is preliminary data.</text>
</comment>
<feature type="compositionally biased region" description="Basic and acidic residues" evidence="1">
    <location>
        <begin position="1"/>
        <end position="15"/>
    </location>
</feature>
<reference evidence="2" key="1">
    <citation type="submission" date="2020-07" db="EMBL/GenBank/DDBJ databases">
        <title>Ethylene signaling mediates host invasion by parasitic plants.</title>
        <authorList>
            <person name="Yoshida S."/>
        </authorList>
    </citation>
    <scope>NUCLEOTIDE SEQUENCE</scope>
    <source>
        <strain evidence="2">Okayama</strain>
    </source>
</reference>
<evidence type="ECO:0000313" key="2">
    <source>
        <dbReference type="EMBL" id="GFP81655.1"/>
    </source>
</evidence>
<sequence>MAKHTDAGSDHDRRRSQGLRPLWAHPPRQSLRLEPLLHPDPDRVHREERQAWGCLRYDFGSRISQGQ</sequence>
<dbReference type="EMBL" id="BMAC01000032">
    <property type="protein sequence ID" value="GFP81655.1"/>
    <property type="molecule type" value="Genomic_DNA"/>
</dbReference>
<evidence type="ECO:0000256" key="1">
    <source>
        <dbReference type="SAM" id="MobiDB-lite"/>
    </source>
</evidence>
<feature type="region of interest" description="Disordered" evidence="1">
    <location>
        <begin position="1"/>
        <end position="36"/>
    </location>
</feature>
<protein>
    <submittedName>
        <fullName evidence="2">Desiccation-related protein at2g46140</fullName>
    </submittedName>
</protein>
<name>A0A830BCC5_9LAMI</name>
<accession>A0A830BCC5</accession>
<proteinExistence type="predicted"/>
<organism evidence="2 3">
    <name type="scientific">Phtheirospermum japonicum</name>
    <dbReference type="NCBI Taxonomy" id="374723"/>
    <lineage>
        <taxon>Eukaryota</taxon>
        <taxon>Viridiplantae</taxon>
        <taxon>Streptophyta</taxon>
        <taxon>Embryophyta</taxon>
        <taxon>Tracheophyta</taxon>
        <taxon>Spermatophyta</taxon>
        <taxon>Magnoliopsida</taxon>
        <taxon>eudicotyledons</taxon>
        <taxon>Gunneridae</taxon>
        <taxon>Pentapetalae</taxon>
        <taxon>asterids</taxon>
        <taxon>lamiids</taxon>
        <taxon>Lamiales</taxon>
        <taxon>Orobanchaceae</taxon>
        <taxon>Orobanchaceae incertae sedis</taxon>
        <taxon>Phtheirospermum</taxon>
    </lineage>
</organism>
<gene>
    <name evidence="2" type="ORF">PHJA_000308800</name>
</gene>
<dbReference type="AlphaFoldDB" id="A0A830BCC5"/>
<keyword evidence="3" id="KW-1185">Reference proteome</keyword>